<feature type="region of interest" description="Disordered" evidence="1">
    <location>
        <begin position="406"/>
        <end position="550"/>
    </location>
</feature>
<feature type="domain" description="WDR11 TPR" evidence="5">
    <location>
        <begin position="1276"/>
        <end position="1451"/>
    </location>
</feature>
<feature type="domain" description="WDR11 first beta-propeller" evidence="3">
    <location>
        <begin position="14"/>
        <end position="218"/>
    </location>
</feature>
<keyword evidence="7" id="KW-1185">Reference proteome</keyword>
<organism evidence="6 7">
    <name type="scientific">Apatococcus lobatus</name>
    <dbReference type="NCBI Taxonomy" id="904363"/>
    <lineage>
        <taxon>Eukaryota</taxon>
        <taxon>Viridiplantae</taxon>
        <taxon>Chlorophyta</taxon>
        <taxon>core chlorophytes</taxon>
        <taxon>Trebouxiophyceae</taxon>
        <taxon>Chlorellales</taxon>
        <taxon>Chlorellaceae</taxon>
        <taxon>Apatococcus</taxon>
    </lineage>
</organism>
<evidence type="ECO:0000259" key="4">
    <source>
        <dbReference type="Pfam" id="PF23752"/>
    </source>
</evidence>
<evidence type="ECO:0000256" key="2">
    <source>
        <dbReference type="SAM" id="Phobius"/>
    </source>
</evidence>
<feature type="compositionally biased region" description="Polar residues" evidence="1">
    <location>
        <begin position="532"/>
        <end position="550"/>
    </location>
</feature>
<keyword evidence="2" id="KW-0812">Transmembrane</keyword>
<evidence type="ECO:0000259" key="3">
    <source>
        <dbReference type="Pfam" id="PF23751"/>
    </source>
</evidence>
<comment type="caution">
    <text evidence="6">The sequence shown here is derived from an EMBL/GenBank/DDBJ whole genome shotgun (WGS) entry which is preliminary data.</text>
</comment>
<feature type="compositionally biased region" description="Gly residues" evidence="1">
    <location>
        <begin position="435"/>
        <end position="444"/>
    </location>
</feature>
<dbReference type="Pfam" id="PF23753">
    <property type="entry name" value="TPR_WDR11"/>
    <property type="match status" value="2"/>
</dbReference>
<proteinExistence type="predicted"/>
<dbReference type="SUPFAM" id="SSF50978">
    <property type="entry name" value="WD40 repeat-like"/>
    <property type="match status" value="2"/>
</dbReference>
<dbReference type="EMBL" id="JALJOS010000004">
    <property type="protein sequence ID" value="KAK9840206.1"/>
    <property type="molecule type" value="Genomic_DNA"/>
</dbReference>
<gene>
    <name evidence="6" type="ORF">WJX74_005445</name>
</gene>
<name>A0AAW1S454_9CHLO</name>
<evidence type="ECO:0000256" key="1">
    <source>
        <dbReference type="SAM" id="MobiDB-lite"/>
    </source>
</evidence>
<protein>
    <submittedName>
        <fullName evidence="6">Uncharacterized protein</fullName>
    </submittedName>
</protein>
<feature type="compositionally biased region" description="Acidic residues" evidence="1">
    <location>
        <begin position="459"/>
        <end position="469"/>
    </location>
</feature>
<feature type="compositionally biased region" description="Low complexity" evidence="1">
    <location>
        <begin position="515"/>
        <end position="531"/>
    </location>
</feature>
<dbReference type="Pfam" id="PF23751">
    <property type="entry name" value="Beta-prop_WDR11_1st"/>
    <property type="match status" value="1"/>
</dbReference>
<feature type="transmembrane region" description="Helical" evidence="2">
    <location>
        <begin position="133"/>
        <end position="155"/>
    </location>
</feature>
<evidence type="ECO:0000313" key="7">
    <source>
        <dbReference type="Proteomes" id="UP001438707"/>
    </source>
</evidence>
<evidence type="ECO:0000259" key="5">
    <source>
        <dbReference type="Pfam" id="PF23753"/>
    </source>
</evidence>
<feature type="compositionally biased region" description="Polar residues" evidence="1">
    <location>
        <begin position="408"/>
        <end position="420"/>
    </location>
</feature>
<sequence length="1662" mass="173589">MSTAAVDVLGFLPGPASKTNTGAADLLGGEALAYAVASSIAVVDVHRMQLACVLYGAHRSAAVTAVSWSPDCHTRVTTEAAPLRLASGDNEGRVVLWDVTTATALGGSEDLVQAASGAGKKSELGRAGAVRDLAWVLSGPCVLAVLMASGLFLLWDPQDGSVLFKKELGAEALLASIRVNPRDARHLCLCGQKGTLVEMRLAAASRDKAEQQTYKVDMSSSKPNDVLRCCFSTCCDLLYVLLPREVVVFDLEFGQPAASSSLPNVKTQSNFKDILGCYGHASCGRTLAEGGLDILLCSHQDSTVSTWVRQAPGLTYTMLSSHRLVPPPSRVNNNTVVTLLSLTAAPWNHITTDPIHSPILHPLSKTDAVAAPPTMLDPALSEGFTSDPSMELDPLLDAGLVKRWSHQKVGTPTRSATSRGTDPFREGSRAAAGALTGGAGGWGSDVGASPKGSAATDEGWGDGGDDFDDLLQQHLSEPAADTAADKNGGSPEIDHPAPLQLPSAAVSSGGDASTAGPPAADNAGAAAASADTFSPSKPKQSGPIRSSDNTAALGPSSLLLMGVSDEGHIWQWDVPWPSTASAAASTAATDAPARMSATPSAAAATANAAASTSSAVAEGKAAAQEKAGLLSIAGRPQASLQAAKPTLLGLLHTLPHSVTTFSACPMPIAAALGAEAEAVAVIAAVTSLGNVELVSLQRGALMPLQGTICVSLGAHRDAVRGVRWLGTSPRIISFSSEKTSHGFRNSLVLTDIRNRASIPFRELGAETSPMLGIRASASGRYLLVLLRGAPSEIWQVAGQARPSRIRILDLPFTAVEWVLPGDAPPIDAKLTSPFGSFERSPLARDRSLTGYMDEEDPKTSDGQSDLPEERLAFALGDGRVGVLAVKGRKVSDTKPKRPMWGALSGGDLIGTGIAAWGNLVVLGDAEGNIHRWDTSTGKVTTISTHQGQVRRIHFAPPATDALDYTATNVGSGTSARVSVLFATGTFGVWELDARSELQPGPLTVSASGRLGKVIDMSWVPLPHPVGAGSVLAVAVEDGSLAFIEASQAAESSTKRQRLASFKHLIGGGFPYPQGVLAAPPALGSVLQLPRPWALLLRILLQQGVPPAVLWSLRQPSPAGKEEAAEEAVWACLPEAVRSSWAASPHRMFTNEAQELAYLAGGLSLESMRRNTVDIPAVYPEVMPGYQSVSQQPSQPAGDAAPLPALMNEDPAVVYASKQSLGDRLGRFAAPMFTKKKATADATGNPGAQATALPAIATGKSPVLEQRPEYKASFASVLRALVHMRAGGSLLYEPEWDAYRAALKSGSTAARMAVAAAVAGDPQEARFWQKLPGTFAKLRSLSNPSQQELQEGLVRALQSGSPAAGYKVDVIPSSLWDEDAQLAEAREKSGWHEKMARREAETNEKLQEKRMLEYVAMGDHATAVAFLLAATPERSARYYRDALCTLALAASTTALQQVQHSAGAQPATTEAMTDAAAQARSLHIQAAKVVTAHAASVGDNLLGVPLLAAAGLPAEAASLLQEAGLWRYAASLAAHALKGSEKSNTLERWANHTLQAEGGLWRAVGIMTAAGTLRGCVLLLRKLRLPDAAMAFAQAASEAGFSNPAAASDAGHLENLFHHSGSTPLRWQSFSEKSGPRPPEKAAEAGSLIHEYNEYCAGLLKHL</sequence>
<dbReference type="InterPro" id="IPR057853">
    <property type="entry name" value="Beta-prop_WDR11_2nd"/>
</dbReference>
<dbReference type="PANTHER" id="PTHR14593">
    <property type="entry name" value="WD REPEAT-CONTAINING PROTEIN 11"/>
    <property type="match status" value="1"/>
</dbReference>
<feature type="domain" description="WDR11 second beta-propeller" evidence="4">
    <location>
        <begin position="660"/>
        <end position="1056"/>
    </location>
</feature>
<evidence type="ECO:0000313" key="6">
    <source>
        <dbReference type="EMBL" id="KAK9840206.1"/>
    </source>
</evidence>
<dbReference type="PANTHER" id="PTHR14593:SF5">
    <property type="entry name" value="WD REPEAT-CONTAINING PROTEIN 11"/>
    <property type="match status" value="1"/>
</dbReference>
<dbReference type="SMART" id="SM00320">
    <property type="entry name" value="WD40"/>
    <property type="match status" value="4"/>
</dbReference>
<keyword evidence="2" id="KW-1133">Transmembrane helix</keyword>
<dbReference type="Proteomes" id="UP001438707">
    <property type="component" value="Unassembled WGS sequence"/>
</dbReference>
<accession>A0AAW1S454</accession>
<dbReference type="InterPro" id="IPR001680">
    <property type="entry name" value="WD40_rpt"/>
</dbReference>
<reference evidence="6 7" key="1">
    <citation type="journal article" date="2024" name="Nat. Commun.">
        <title>Phylogenomics reveals the evolutionary origins of lichenization in chlorophyte algae.</title>
        <authorList>
            <person name="Puginier C."/>
            <person name="Libourel C."/>
            <person name="Otte J."/>
            <person name="Skaloud P."/>
            <person name="Haon M."/>
            <person name="Grisel S."/>
            <person name="Petersen M."/>
            <person name="Berrin J.G."/>
            <person name="Delaux P.M."/>
            <person name="Dal Grande F."/>
            <person name="Keller J."/>
        </authorList>
    </citation>
    <scope>NUCLEOTIDE SEQUENCE [LARGE SCALE GENOMIC DNA]</scope>
    <source>
        <strain evidence="6 7">SAG 2145</strain>
    </source>
</reference>
<feature type="domain" description="WDR11 TPR" evidence="5">
    <location>
        <begin position="1469"/>
        <end position="1598"/>
    </location>
</feature>
<dbReference type="InterPro" id="IPR039694">
    <property type="entry name" value="WDR11"/>
</dbReference>
<dbReference type="GO" id="GO:0005737">
    <property type="term" value="C:cytoplasm"/>
    <property type="evidence" value="ECO:0007669"/>
    <property type="project" value="TreeGrafter"/>
</dbReference>
<keyword evidence="2" id="KW-0472">Membrane</keyword>
<dbReference type="Gene3D" id="2.130.10.10">
    <property type="entry name" value="YVTN repeat-like/Quinoprotein amine dehydrogenase"/>
    <property type="match status" value="2"/>
</dbReference>
<dbReference type="InterPro" id="IPR036322">
    <property type="entry name" value="WD40_repeat_dom_sf"/>
</dbReference>
<dbReference type="InterPro" id="IPR015943">
    <property type="entry name" value="WD40/YVTN_repeat-like_dom_sf"/>
</dbReference>
<dbReference type="InterPro" id="IPR057852">
    <property type="entry name" value="Beta-prop_WDR11_1st"/>
</dbReference>
<dbReference type="Pfam" id="PF23752">
    <property type="entry name" value="Beta-prop_WDR11_2nd"/>
    <property type="match status" value="1"/>
</dbReference>
<dbReference type="InterPro" id="IPR057854">
    <property type="entry name" value="TPR_WDR11"/>
</dbReference>